<keyword evidence="4" id="KW-1185">Reference proteome</keyword>
<dbReference type="AlphaFoldDB" id="A0A9J6ER03"/>
<evidence type="ECO:0000256" key="1">
    <source>
        <dbReference type="ARBA" id="ARBA00022737"/>
    </source>
</evidence>
<dbReference type="PANTHER" id="PTHR24111:SF0">
    <property type="entry name" value="LEUCINE-RICH REPEAT-CONTAINING PROTEIN"/>
    <property type="match status" value="1"/>
</dbReference>
<comment type="caution">
    <text evidence="3">The sequence shown here is derived from an EMBL/GenBank/DDBJ whole genome shotgun (WGS) entry which is preliminary data.</text>
</comment>
<proteinExistence type="predicted"/>
<organism evidence="3 4">
    <name type="scientific">Rhipicephalus microplus</name>
    <name type="common">Cattle tick</name>
    <name type="synonym">Boophilus microplus</name>
    <dbReference type="NCBI Taxonomy" id="6941"/>
    <lineage>
        <taxon>Eukaryota</taxon>
        <taxon>Metazoa</taxon>
        <taxon>Ecdysozoa</taxon>
        <taxon>Arthropoda</taxon>
        <taxon>Chelicerata</taxon>
        <taxon>Arachnida</taxon>
        <taxon>Acari</taxon>
        <taxon>Parasitiformes</taxon>
        <taxon>Ixodida</taxon>
        <taxon>Ixodoidea</taxon>
        <taxon>Ixodidae</taxon>
        <taxon>Rhipicephalinae</taxon>
        <taxon>Rhipicephalus</taxon>
        <taxon>Boophilus</taxon>
    </lineage>
</organism>
<dbReference type="EMBL" id="JABSTU010000002">
    <property type="protein sequence ID" value="KAH8036826.1"/>
    <property type="molecule type" value="Genomic_DNA"/>
</dbReference>
<dbReference type="OMA" id="FREEVCH"/>
<evidence type="ECO:0000313" key="4">
    <source>
        <dbReference type="Proteomes" id="UP000821866"/>
    </source>
</evidence>
<dbReference type="InterPro" id="IPR032675">
    <property type="entry name" value="LRR_dom_sf"/>
</dbReference>
<dbReference type="PANTHER" id="PTHR24111">
    <property type="entry name" value="LEUCINE-RICH REPEAT-CONTAINING PROTEIN 34"/>
    <property type="match status" value="1"/>
</dbReference>
<dbReference type="Proteomes" id="UP000821866">
    <property type="component" value="Chromosome 10"/>
</dbReference>
<dbReference type="OrthoDB" id="78308at2759"/>
<evidence type="ECO:0000256" key="2">
    <source>
        <dbReference type="SAM" id="MobiDB-lite"/>
    </source>
</evidence>
<feature type="region of interest" description="Disordered" evidence="2">
    <location>
        <begin position="334"/>
        <end position="355"/>
    </location>
</feature>
<dbReference type="VEuPathDB" id="VectorBase:LOC119179676"/>
<protein>
    <submittedName>
        <fullName evidence="3">Uncharacterized protein</fullName>
    </submittedName>
</protein>
<keyword evidence="1" id="KW-0677">Repeat</keyword>
<dbReference type="InterPro" id="IPR052201">
    <property type="entry name" value="LRR-containing_regulator"/>
</dbReference>
<gene>
    <name evidence="3" type="ORF">HPB51_006095</name>
</gene>
<reference evidence="3" key="1">
    <citation type="journal article" date="2020" name="Cell">
        <title>Large-Scale Comparative Analyses of Tick Genomes Elucidate Their Genetic Diversity and Vector Capacities.</title>
        <authorList>
            <consortium name="Tick Genome and Microbiome Consortium (TIGMIC)"/>
            <person name="Jia N."/>
            <person name="Wang J."/>
            <person name="Shi W."/>
            <person name="Du L."/>
            <person name="Sun Y."/>
            <person name="Zhan W."/>
            <person name="Jiang J.F."/>
            <person name="Wang Q."/>
            <person name="Zhang B."/>
            <person name="Ji P."/>
            <person name="Bell-Sakyi L."/>
            <person name="Cui X.M."/>
            <person name="Yuan T.T."/>
            <person name="Jiang B.G."/>
            <person name="Yang W.F."/>
            <person name="Lam T.T."/>
            <person name="Chang Q.C."/>
            <person name="Ding S.J."/>
            <person name="Wang X.J."/>
            <person name="Zhu J.G."/>
            <person name="Ruan X.D."/>
            <person name="Zhao L."/>
            <person name="Wei J.T."/>
            <person name="Ye R.Z."/>
            <person name="Que T.C."/>
            <person name="Du C.H."/>
            <person name="Zhou Y.H."/>
            <person name="Cheng J.X."/>
            <person name="Dai P.F."/>
            <person name="Guo W.B."/>
            <person name="Han X.H."/>
            <person name="Huang E.J."/>
            <person name="Li L.F."/>
            <person name="Wei W."/>
            <person name="Gao Y.C."/>
            <person name="Liu J.Z."/>
            <person name="Shao H.Z."/>
            <person name="Wang X."/>
            <person name="Wang C.C."/>
            <person name="Yang T.C."/>
            <person name="Huo Q.B."/>
            <person name="Li W."/>
            <person name="Chen H.Y."/>
            <person name="Chen S.E."/>
            <person name="Zhou L.G."/>
            <person name="Ni X.B."/>
            <person name="Tian J.H."/>
            <person name="Sheng Y."/>
            <person name="Liu T."/>
            <person name="Pan Y.S."/>
            <person name="Xia L.Y."/>
            <person name="Li J."/>
            <person name="Zhao F."/>
            <person name="Cao W.C."/>
        </authorList>
    </citation>
    <scope>NUCLEOTIDE SEQUENCE</scope>
    <source>
        <strain evidence="3">Rmic-2018</strain>
    </source>
</reference>
<dbReference type="SUPFAM" id="SSF52047">
    <property type="entry name" value="RNI-like"/>
    <property type="match status" value="1"/>
</dbReference>
<name>A0A9J6ER03_RHIMP</name>
<accession>A0A9J6ER03</accession>
<evidence type="ECO:0000313" key="3">
    <source>
        <dbReference type="EMBL" id="KAH8036826.1"/>
    </source>
</evidence>
<dbReference type="Gene3D" id="3.80.10.10">
    <property type="entry name" value="Ribonuclease Inhibitor"/>
    <property type="match status" value="1"/>
</dbReference>
<reference evidence="3" key="2">
    <citation type="submission" date="2021-09" db="EMBL/GenBank/DDBJ databases">
        <authorList>
            <person name="Jia N."/>
            <person name="Wang J."/>
            <person name="Shi W."/>
            <person name="Du L."/>
            <person name="Sun Y."/>
            <person name="Zhan W."/>
            <person name="Jiang J."/>
            <person name="Wang Q."/>
            <person name="Zhang B."/>
            <person name="Ji P."/>
            <person name="Sakyi L.B."/>
            <person name="Cui X."/>
            <person name="Yuan T."/>
            <person name="Jiang B."/>
            <person name="Yang W."/>
            <person name="Lam T.T.-Y."/>
            <person name="Chang Q."/>
            <person name="Ding S."/>
            <person name="Wang X."/>
            <person name="Zhu J."/>
            <person name="Ruan X."/>
            <person name="Zhao L."/>
            <person name="Wei J."/>
            <person name="Que T."/>
            <person name="Du C."/>
            <person name="Cheng J."/>
            <person name="Dai P."/>
            <person name="Han X."/>
            <person name="Huang E."/>
            <person name="Gao Y."/>
            <person name="Liu J."/>
            <person name="Shao H."/>
            <person name="Ye R."/>
            <person name="Li L."/>
            <person name="Wei W."/>
            <person name="Wang X."/>
            <person name="Wang C."/>
            <person name="Huo Q."/>
            <person name="Li W."/>
            <person name="Guo W."/>
            <person name="Chen H."/>
            <person name="Chen S."/>
            <person name="Zhou L."/>
            <person name="Zhou L."/>
            <person name="Ni X."/>
            <person name="Tian J."/>
            <person name="Zhou Y."/>
            <person name="Sheng Y."/>
            <person name="Liu T."/>
            <person name="Pan Y."/>
            <person name="Xia L."/>
            <person name="Li J."/>
            <person name="Zhao F."/>
            <person name="Cao W."/>
        </authorList>
    </citation>
    <scope>NUCLEOTIDE SEQUENCE</scope>
    <source>
        <strain evidence="3">Rmic-2018</strain>
        <tissue evidence="3">Larvae</tissue>
    </source>
</reference>
<sequence>MGSQGFDVSKFLDRDVHDIGVRFPDLEVFVPCTVPSGSLGKTSEQCCRLIEWLPVWNRVLSHFGLQLQELTAPGELSLVRISHVGDQQEVRGRDARLLVHVLLSRHRCLVSIHLDDALVEGCGLLEWRDRVIITLWRNRSVRSLILGSLFHDYRFIQEELFSAIGLTTNLQRLEITASGEVTPRLVDSLCVLLYTGCLSTLSIPGLSFDEEATERLLDALQTNTTLLDLSLPGSVLRCRNSADVPKLCSYLASKASLWHLAIIGTHSKPEQMRQAIACVLAVLAASGNLQTLRLSGFLLDGDCACALSRLVARHDGPLQQLDVSGCQWTSGDSPASVDAATDRDQPDASPADTAPHLWLAPFDDFTLVTLESLSINLEGCKPDDYTALFIVAAVIESLKRITVTGVSLSELPRVCRAIREAGAGEKVRIKNEYLLDLKKLGALDHCREQIGELVLSWRSDPSVDSFCKSVQLVSSWRHLNTLRLILSQEALDDVSTSWSLSGYIKTATRLRELELAGCDNPHLGDSLVAENGPHSLILDAAFSNEGLRVLRLGGIRLGEVNGRFLVGAVLSNETLREVEVCSGDEGENEELLRLLAADFETNRTLLKCVLPECAARHTEAWTRASIEAVISRNVGYVTCAAQFAAWEKDPTRCSIALSCIPKSRALIDRVQEIAHVGEAEAKKLILSRSSQGRTI</sequence>